<dbReference type="EMBL" id="JAAFGW010000062">
    <property type="protein sequence ID" value="NDP47868.1"/>
    <property type="molecule type" value="Genomic_DNA"/>
</dbReference>
<sequence length="86" mass="9652">MRAFSVFDAHYQCIGLSGPSNFDCTVAHVLAQLDLVVGAVHSQFHLSRAKQTTRILNAMDHPHFTMLAHPHFGIARYPHLARIRCT</sequence>
<name>A0A7C9P8E9_9PROT</name>
<proteinExistence type="predicted"/>
<dbReference type="Gene3D" id="3.20.20.140">
    <property type="entry name" value="Metal-dependent hydrolases"/>
    <property type="match status" value="1"/>
</dbReference>
<evidence type="ECO:0000313" key="2">
    <source>
        <dbReference type="Proteomes" id="UP000483432"/>
    </source>
</evidence>
<accession>A0A7C9P8E9</accession>
<organism evidence="1 2">
    <name type="scientific">Sulfuriferula multivorans</name>
    <dbReference type="NCBI Taxonomy" id="1559896"/>
    <lineage>
        <taxon>Bacteria</taxon>
        <taxon>Pseudomonadati</taxon>
        <taxon>Pseudomonadota</taxon>
        <taxon>Betaproteobacteria</taxon>
        <taxon>Nitrosomonadales</taxon>
        <taxon>Sulfuricellaceae</taxon>
        <taxon>Sulfuriferula</taxon>
    </lineage>
</organism>
<reference evidence="1 2" key="1">
    <citation type="submission" date="2019-09" db="EMBL/GenBank/DDBJ databases">
        <title>H2 Metabolism Revealed by Metagenomic Analysis in Subglacial Sediment of East Antarctica.</title>
        <authorList>
            <person name="Yang Z."/>
            <person name="Zhang Y."/>
            <person name="Lv Y."/>
            <person name="Yan W."/>
            <person name="Xiao X."/>
            <person name="Sun B."/>
            <person name="Ma H."/>
        </authorList>
    </citation>
    <scope>NUCLEOTIDE SEQUENCE [LARGE SCALE GENOMIC DNA]</scope>
    <source>
        <strain evidence="1">Bin2_2</strain>
    </source>
</reference>
<evidence type="ECO:0000313" key="1">
    <source>
        <dbReference type="EMBL" id="NDP47868.1"/>
    </source>
</evidence>
<dbReference type="AlphaFoldDB" id="A0A7C9P8E9"/>
<dbReference type="Proteomes" id="UP000483432">
    <property type="component" value="Unassembled WGS sequence"/>
</dbReference>
<gene>
    <name evidence="1" type="ORF">GZ085_05640</name>
</gene>
<dbReference type="InterPro" id="IPR016195">
    <property type="entry name" value="Pol/histidinol_Pase-like"/>
</dbReference>
<comment type="caution">
    <text evidence="1">The sequence shown here is derived from an EMBL/GenBank/DDBJ whole genome shotgun (WGS) entry which is preliminary data.</text>
</comment>
<dbReference type="SUPFAM" id="SSF89550">
    <property type="entry name" value="PHP domain-like"/>
    <property type="match status" value="1"/>
</dbReference>
<protein>
    <submittedName>
        <fullName evidence="1">Uncharacterized protein</fullName>
    </submittedName>
</protein>